<evidence type="ECO:0000256" key="3">
    <source>
        <dbReference type="ARBA" id="ARBA00011245"/>
    </source>
</evidence>
<keyword evidence="14" id="KW-0413">Isomerase</keyword>
<dbReference type="NCBIfam" id="TIGR00113">
    <property type="entry name" value="queA"/>
    <property type="match status" value="1"/>
</dbReference>
<keyword evidence="15" id="KW-1185">Reference proteome</keyword>
<dbReference type="FunFam" id="3.40.1780.10:FF:000001">
    <property type="entry name" value="S-adenosylmethionine:tRNA ribosyltransferase-isomerase"/>
    <property type="match status" value="1"/>
</dbReference>
<evidence type="ECO:0000256" key="13">
    <source>
        <dbReference type="HAMAP-Rule" id="MF_00113"/>
    </source>
</evidence>
<reference evidence="14 15" key="1">
    <citation type="journal article" name="Front. Microbiol.">
        <title>Sugar Metabolism of the First Thermophilic Planctomycete Thermogutta terrifontis: Comparative Genomic and Transcriptomic Approaches.</title>
        <authorList>
            <person name="Elcheninov A.G."/>
            <person name="Menzel P."/>
            <person name="Gudbergsdottir S.R."/>
            <person name="Slesarev A.I."/>
            <person name="Kadnikov V.V."/>
            <person name="Krogh A."/>
            <person name="Bonch-Osmolovskaya E.A."/>
            <person name="Peng X."/>
            <person name="Kublanov I.V."/>
        </authorList>
    </citation>
    <scope>NUCLEOTIDE SEQUENCE [LARGE SCALE GENOMIC DNA]</scope>
    <source>
        <strain evidence="14 15">R1</strain>
    </source>
</reference>
<evidence type="ECO:0000256" key="12">
    <source>
        <dbReference type="ARBA" id="ARBA00076160"/>
    </source>
</evidence>
<dbReference type="GO" id="GO:0008616">
    <property type="term" value="P:tRNA queuosine(34) biosynthetic process"/>
    <property type="evidence" value="ECO:0007669"/>
    <property type="project" value="UniProtKB-UniRule"/>
</dbReference>
<comment type="pathway">
    <text evidence="2 13">tRNA modification; tRNA-queuosine biosynthesis.</text>
</comment>
<comment type="subunit">
    <text evidence="3 13">Monomer.</text>
</comment>
<dbReference type="NCBIfam" id="NF001140">
    <property type="entry name" value="PRK00147.1"/>
    <property type="match status" value="1"/>
</dbReference>
<protein>
    <recommendedName>
        <fullName evidence="11 13">S-adenosylmethionine:tRNA ribosyltransferase-isomerase</fullName>
        <ecNumber evidence="10 13">2.4.99.17</ecNumber>
    </recommendedName>
    <alternativeName>
        <fullName evidence="12 13">Queuosine biosynthesis protein QueA</fullName>
    </alternativeName>
</protein>
<evidence type="ECO:0000256" key="9">
    <source>
        <dbReference type="ARBA" id="ARBA00061210"/>
    </source>
</evidence>
<organism evidence="14 15">
    <name type="scientific">Thermogutta terrifontis</name>
    <dbReference type="NCBI Taxonomy" id="1331910"/>
    <lineage>
        <taxon>Bacteria</taxon>
        <taxon>Pseudomonadati</taxon>
        <taxon>Planctomycetota</taxon>
        <taxon>Planctomycetia</taxon>
        <taxon>Pirellulales</taxon>
        <taxon>Thermoguttaceae</taxon>
        <taxon>Thermogutta</taxon>
    </lineage>
</organism>
<dbReference type="Gene3D" id="3.40.1780.10">
    <property type="entry name" value="QueA-like"/>
    <property type="match status" value="1"/>
</dbReference>
<evidence type="ECO:0000256" key="4">
    <source>
        <dbReference type="ARBA" id="ARBA00022490"/>
    </source>
</evidence>
<proteinExistence type="inferred from homology"/>
<dbReference type="Proteomes" id="UP000215086">
    <property type="component" value="Chromosome"/>
</dbReference>
<evidence type="ECO:0000256" key="11">
    <source>
        <dbReference type="ARBA" id="ARBA00069325"/>
    </source>
</evidence>
<sequence length="372" mass="41716">MNRTRGLLVGAPVATQIATIQGDSMIDINEYDYELPKHLIAQRPLPNRADARLMVVDRRSQTIEHRHVRDLPEILQPGDILVLNNTRVVPARLVGYRTETRGRWEGLFVEADPSGVWQVIGKTRGKLRPGETITLVNREGRDDIKLFVIGKIADGGWLVSPDTSEDTWQTLERLGRVPLPPYIRGGQMMEEDRTRYQTVYAQVPGSVAAPTAGLHFTPQLLNSLRTQGVKIVFVTLHVGLGTFVPIKTSQIEEHKMHSEWGEIAPEVAEEINAARKEGGRVVAVGTTVTRLLETAAASGELKPFAGRTDLYIRPPYQFKIVDALMTNFHLPKTTLLVLVRTFGGDELIKRAYDEAIREEYRFYSYGDAMLIL</sequence>
<name>A0A286RIG3_9BACT</name>
<comment type="catalytic activity">
    <reaction evidence="8 13">
        <text>7-aminomethyl-7-carbaguanosine(34) in tRNA + S-adenosyl-L-methionine = epoxyqueuosine(34) in tRNA + adenine + L-methionine + 2 H(+)</text>
        <dbReference type="Rhea" id="RHEA:32155"/>
        <dbReference type="Rhea" id="RHEA-COMP:10342"/>
        <dbReference type="Rhea" id="RHEA-COMP:18582"/>
        <dbReference type="ChEBI" id="CHEBI:15378"/>
        <dbReference type="ChEBI" id="CHEBI:16708"/>
        <dbReference type="ChEBI" id="CHEBI:57844"/>
        <dbReference type="ChEBI" id="CHEBI:59789"/>
        <dbReference type="ChEBI" id="CHEBI:82833"/>
        <dbReference type="ChEBI" id="CHEBI:194443"/>
        <dbReference type="EC" id="2.4.99.17"/>
    </reaction>
</comment>
<dbReference type="AlphaFoldDB" id="A0A286RIG3"/>
<evidence type="ECO:0000256" key="8">
    <source>
        <dbReference type="ARBA" id="ARBA00052751"/>
    </source>
</evidence>
<evidence type="ECO:0000256" key="2">
    <source>
        <dbReference type="ARBA" id="ARBA00004691"/>
    </source>
</evidence>
<evidence type="ECO:0000256" key="10">
    <source>
        <dbReference type="ARBA" id="ARBA00066503"/>
    </source>
</evidence>
<evidence type="ECO:0000256" key="6">
    <source>
        <dbReference type="ARBA" id="ARBA00022691"/>
    </source>
</evidence>
<dbReference type="InterPro" id="IPR042119">
    <property type="entry name" value="QueA_dom2"/>
</dbReference>
<dbReference type="GO" id="GO:0005737">
    <property type="term" value="C:cytoplasm"/>
    <property type="evidence" value="ECO:0007669"/>
    <property type="project" value="UniProtKB-SubCell"/>
</dbReference>
<evidence type="ECO:0000256" key="7">
    <source>
        <dbReference type="ARBA" id="ARBA00022785"/>
    </source>
</evidence>
<dbReference type="Pfam" id="PF02547">
    <property type="entry name" value="Queuosine_synth"/>
    <property type="match status" value="1"/>
</dbReference>
<keyword evidence="5 13" id="KW-0808">Transferase</keyword>
<dbReference type="GO" id="GO:0051075">
    <property type="term" value="F:S-adenosylmethionine:tRNA ribosyltransferase-isomerase activity"/>
    <property type="evidence" value="ECO:0007669"/>
    <property type="project" value="UniProtKB-EC"/>
</dbReference>
<dbReference type="KEGG" id="ttf:THTE_3143"/>
<evidence type="ECO:0000313" key="15">
    <source>
        <dbReference type="Proteomes" id="UP000215086"/>
    </source>
</evidence>
<comment type="subcellular location">
    <subcellularLocation>
        <location evidence="1 13">Cytoplasm</location>
    </subcellularLocation>
</comment>
<dbReference type="HAMAP" id="MF_00113">
    <property type="entry name" value="QueA"/>
    <property type="match status" value="1"/>
</dbReference>
<dbReference type="InterPro" id="IPR036100">
    <property type="entry name" value="QueA_sf"/>
</dbReference>
<dbReference type="PANTHER" id="PTHR30307">
    <property type="entry name" value="S-ADENOSYLMETHIONINE:TRNA RIBOSYLTRANSFERASE-ISOMERASE"/>
    <property type="match status" value="1"/>
</dbReference>
<evidence type="ECO:0000256" key="1">
    <source>
        <dbReference type="ARBA" id="ARBA00004496"/>
    </source>
</evidence>
<dbReference type="InterPro" id="IPR042118">
    <property type="entry name" value="QueA_dom1"/>
</dbReference>
<dbReference type="Gene3D" id="2.40.10.240">
    <property type="entry name" value="QueA-like"/>
    <property type="match status" value="1"/>
</dbReference>
<dbReference type="EC" id="2.4.99.17" evidence="10 13"/>
<evidence type="ECO:0000256" key="5">
    <source>
        <dbReference type="ARBA" id="ARBA00022679"/>
    </source>
</evidence>
<comment type="similarity">
    <text evidence="9 13">Belongs to the QueA family.</text>
</comment>
<keyword evidence="7 13" id="KW-0671">Queuosine biosynthesis</keyword>
<keyword evidence="6 13" id="KW-0949">S-adenosyl-L-methionine</keyword>
<comment type="function">
    <text evidence="13">Transfers and isomerizes the ribose moiety from AdoMet to the 7-aminomethyl group of 7-deazaguanine (preQ1-tRNA) to give epoxyqueuosine (oQ-tRNA).</text>
</comment>
<accession>A0A286RIG3</accession>
<keyword evidence="4 13" id="KW-0963">Cytoplasm</keyword>
<gene>
    <name evidence="13" type="primary">queA</name>
    <name evidence="14" type="ORF">THTE_3143</name>
</gene>
<dbReference type="EMBL" id="CP018477">
    <property type="protein sequence ID" value="ASV75745.1"/>
    <property type="molecule type" value="Genomic_DNA"/>
</dbReference>
<dbReference type="SUPFAM" id="SSF111337">
    <property type="entry name" value="QueA-like"/>
    <property type="match status" value="1"/>
</dbReference>
<dbReference type="InterPro" id="IPR003699">
    <property type="entry name" value="QueA"/>
</dbReference>
<evidence type="ECO:0000313" key="14">
    <source>
        <dbReference type="EMBL" id="ASV75745.1"/>
    </source>
</evidence>
<dbReference type="UniPathway" id="UPA00392"/>
<dbReference type="PANTHER" id="PTHR30307:SF0">
    <property type="entry name" value="S-ADENOSYLMETHIONINE:TRNA RIBOSYLTRANSFERASE-ISOMERASE"/>
    <property type="match status" value="1"/>
</dbReference>